<dbReference type="SUPFAM" id="SSF46785">
    <property type="entry name" value="Winged helix' DNA-binding domain"/>
    <property type="match status" value="1"/>
</dbReference>
<evidence type="ECO:0000313" key="13">
    <source>
        <dbReference type="Proteomes" id="UP000394068"/>
    </source>
</evidence>
<evidence type="ECO:0000256" key="6">
    <source>
        <dbReference type="ARBA" id="ARBA00023163"/>
    </source>
</evidence>
<comment type="subcellular location">
    <subcellularLocation>
        <location evidence="1 7">Cytoplasm</location>
    </subcellularLocation>
</comment>
<keyword evidence="7" id="KW-0678">Repressor</keyword>
<dbReference type="InterPro" id="IPR001669">
    <property type="entry name" value="Arg_repress"/>
</dbReference>
<dbReference type="Gene3D" id="1.10.10.10">
    <property type="entry name" value="Winged helix-like DNA-binding domain superfamily/Winged helix DNA-binding domain"/>
    <property type="match status" value="1"/>
</dbReference>
<dbReference type="Pfam" id="PF02863">
    <property type="entry name" value="Arg_repressor_C"/>
    <property type="match status" value="1"/>
</dbReference>
<sequence length="157" mass="17751">MKKSERLDLIKKIVLSHDIETQHELLALLKEQGLELTQATISRDMNEIGIVKIPSGSGPYIYGLSQDSGKKITQRPLSIRSSILSISEKNQGLKQHLYLKVVPGNAMVMKRYLYTDFAERIFGVIEDDDSILLLAKTEADADYIRDEVSRWVTNKSS</sequence>
<evidence type="ECO:0000256" key="5">
    <source>
        <dbReference type="ARBA" id="ARBA00023125"/>
    </source>
</evidence>
<keyword evidence="4 7" id="KW-0805">Transcription regulation</keyword>
<dbReference type="GO" id="GO:0003677">
    <property type="term" value="F:DNA binding"/>
    <property type="evidence" value="ECO:0007669"/>
    <property type="project" value="UniProtKB-KW"/>
</dbReference>
<dbReference type="RefSeq" id="WP_007894711.1">
    <property type="nucleotide sequence ID" value="NZ_CABEHT010000001.1"/>
</dbReference>
<dbReference type="GO" id="GO:0006526">
    <property type="term" value="P:L-arginine biosynthetic process"/>
    <property type="evidence" value="ECO:0007669"/>
    <property type="project" value="UniProtKB-UniPathway"/>
</dbReference>
<protein>
    <recommendedName>
        <fullName evidence="7">Arginine repressor</fullName>
    </recommendedName>
</protein>
<evidence type="ECO:0000256" key="1">
    <source>
        <dbReference type="ARBA" id="ARBA00004496"/>
    </source>
</evidence>
<dbReference type="HAMAP" id="MF_00173">
    <property type="entry name" value="Arg_repressor"/>
    <property type="match status" value="1"/>
</dbReference>
<dbReference type="GO" id="GO:0003700">
    <property type="term" value="F:DNA-binding transcription factor activity"/>
    <property type="evidence" value="ECO:0007669"/>
    <property type="project" value="UniProtKB-UniRule"/>
</dbReference>
<dbReference type="GO" id="GO:0034618">
    <property type="term" value="F:arginine binding"/>
    <property type="evidence" value="ECO:0007669"/>
    <property type="project" value="InterPro"/>
</dbReference>
<evidence type="ECO:0000256" key="2">
    <source>
        <dbReference type="ARBA" id="ARBA00008316"/>
    </source>
</evidence>
<organism evidence="10 13">
    <name type="scientific">Streptococcus pseudoporcinus</name>
    <dbReference type="NCBI Taxonomy" id="361101"/>
    <lineage>
        <taxon>Bacteria</taxon>
        <taxon>Bacillati</taxon>
        <taxon>Bacillota</taxon>
        <taxon>Bacilli</taxon>
        <taxon>Lactobacillales</taxon>
        <taxon>Streptococcaceae</taxon>
        <taxon>Streptococcus</taxon>
    </lineage>
</organism>
<dbReference type="EMBL" id="CABEHT010000001">
    <property type="protein sequence ID" value="VTS12764.1"/>
    <property type="molecule type" value="Genomic_DNA"/>
</dbReference>
<evidence type="ECO:0000313" key="10">
    <source>
        <dbReference type="EMBL" id="VTS12764.1"/>
    </source>
</evidence>
<reference evidence="12 13" key="1">
    <citation type="submission" date="2019-05" db="EMBL/GenBank/DDBJ databases">
        <authorList>
            <consortium name="Pathogen Informatics"/>
        </authorList>
    </citation>
    <scope>NUCLEOTIDE SEQUENCE [LARGE SCALE GENOMIC DNA]</scope>
    <source>
        <strain evidence="11 12">NCTC5385</strain>
        <strain evidence="10 13">NCTC5386</strain>
    </source>
</reference>
<feature type="domain" description="Arginine repressor DNA-binding" evidence="8">
    <location>
        <begin position="1"/>
        <end position="68"/>
    </location>
</feature>
<keyword evidence="7" id="KW-0028">Amino-acid biosynthesis</keyword>
<dbReference type="STRING" id="873448.STRPO_1940"/>
<dbReference type="InterPro" id="IPR036390">
    <property type="entry name" value="WH_DNA-bd_sf"/>
</dbReference>
<gene>
    <name evidence="10" type="primary">argR_2</name>
    <name evidence="7" type="synonym">argR</name>
    <name evidence="11" type="synonym">argR_1</name>
    <name evidence="11" type="ORF">NCTC5385_01601</name>
    <name evidence="10" type="ORF">NCTC5386_00598</name>
</gene>
<dbReference type="Pfam" id="PF01316">
    <property type="entry name" value="Arg_repressor"/>
    <property type="match status" value="1"/>
</dbReference>
<dbReference type="SUPFAM" id="SSF55252">
    <property type="entry name" value="C-terminal domain of arginine repressor"/>
    <property type="match status" value="1"/>
</dbReference>
<proteinExistence type="inferred from homology"/>
<comment type="function">
    <text evidence="7">Regulates arginine biosynthesis genes.</text>
</comment>
<keyword evidence="7" id="KW-0055">Arginine biosynthesis</keyword>
<dbReference type="EMBL" id="LR594035">
    <property type="protein sequence ID" value="VTS32216.1"/>
    <property type="molecule type" value="Genomic_DNA"/>
</dbReference>
<dbReference type="AlphaFoldDB" id="A0A4U9XHV9"/>
<dbReference type="Proteomes" id="UP000304914">
    <property type="component" value="Chromosome"/>
</dbReference>
<dbReference type="PRINTS" id="PR01467">
    <property type="entry name" value="ARGREPRESSOR"/>
</dbReference>
<dbReference type="GO" id="GO:0005737">
    <property type="term" value="C:cytoplasm"/>
    <property type="evidence" value="ECO:0007669"/>
    <property type="project" value="UniProtKB-SubCell"/>
</dbReference>
<dbReference type="InterPro" id="IPR036388">
    <property type="entry name" value="WH-like_DNA-bd_sf"/>
</dbReference>
<evidence type="ECO:0000259" key="8">
    <source>
        <dbReference type="Pfam" id="PF01316"/>
    </source>
</evidence>
<dbReference type="Proteomes" id="UP000394068">
    <property type="component" value="Unassembled WGS sequence"/>
</dbReference>
<evidence type="ECO:0000313" key="11">
    <source>
        <dbReference type="EMBL" id="VTS32216.1"/>
    </source>
</evidence>
<dbReference type="InterPro" id="IPR036251">
    <property type="entry name" value="Arg_repress_C_sf"/>
</dbReference>
<dbReference type="GO" id="GO:1900079">
    <property type="term" value="P:regulation of arginine biosynthetic process"/>
    <property type="evidence" value="ECO:0007669"/>
    <property type="project" value="UniProtKB-UniRule"/>
</dbReference>
<keyword evidence="5 7" id="KW-0238">DNA-binding</keyword>
<dbReference type="GeneID" id="58555008"/>
<evidence type="ECO:0000256" key="4">
    <source>
        <dbReference type="ARBA" id="ARBA00023015"/>
    </source>
</evidence>
<dbReference type="InterPro" id="IPR020899">
    <property type="entry name" value="Arg_repress_C"/>
</dbReference>
<evidence type="ECO:0000256" key="7">
    <source>
        <dbReference type="HAMAP-Rule" id="MF_00173"/>
    </source>
</evidence>
<dbReference type="GO" id="GO:0051259">
    <property type="term" value="P:protein complex oligomerization"/>
    <property type="evidence" value="ECO:0007669"/>
    <property type="project" value="InterPro"/>
</dbReference>
<evidence type="ECO:0000259" key="9">
    <source>
        <dbReference type="Pfam" id="PF02863"/>
    </source>
</evidence>
<dbReference type="PANTHER" id="PTHR34471:SF1">
    <property type="entry name" value="ARGININE REPRESSOR"/>
    <property type="match status" value="1"/>
</dbReference>
<comment type="pathway">
    <text evidence="7">Amino-acid biosynthesis; L-arginine biosynthesis [regulation].</text>
</comment>
<dbReference type="InterPro" id="IPR020900">
    <property type="entry name" value="Arg_repress_DNA-bd"/>
</dbReference>
<evidence type="ECO:0000313" key="12">
    <source>
        <dbReference type="Proteomes" id="UP000304914"/>
    </source>
</evidence>
<dbReference type="PANTHER" id="PTHR34471">
    <property type="entry name" value="ARGININE REPRESSOR"/>
    <property type="match status" value="1"/>
</dbReference>
<dbReference type="UniPathway" id="UPA00068"/>
<name>A0A4U9XHV9_9STRE</name>
<accession>A0A4U9XHV9</accession>
<keyword evidence="6 7" id="KW-0804">Transcription</keyword>
<feature type="domain" description="Arginine repressor C-terminal" evidence="9">
    <location>
        <begin position="97"/>
        <end position="148"/>
    </location>
</feature>
<comment type="similarity">
    <text evidence="2 7">Belongs to the ArgR family.</text>
</comment>
<evidence type="ECO:0000256" key="3">
    <source>
        <dbReference type="ARBA" id="ARBA00022490"/>
    </source>
</evidence>
<keyword evidence="3 7" id="KW-0963">Cytoplasm</keyword>